<protein>
    <submittedName>
        <fullName evidence="5">Zinc protease</fullName>
    </submittedName>
</protein>
<feature type="domain" description="Peptidase M16 C-terminal" evidence="4">
    <location>
        <begin position="193"/>
        <end position="373"/>
    </location>
</feature>
<dbReference type="InterPro" id="IPR011765">
    <property type="entry name" value="Pept_M16_N"/>
</dbReference>
<evidence type="ECO:0000313" key="5">
    <source>
        <dbReference type="EMBL" id="PXX79926.1"/>
    </source>
</evidence>
<dbReference type="InterPro" id="IPR050361">
    <property type="entry name" value="MPP/UQCRC_Complex"/>
</dbReference>
<comment type="caution">
    <text evidence="5">The sequence shown here is derived from an EMBL/GenBank/DDBJ whole genome shotgun (WGS) entry which is preliminary data.</text>
</comment>
<keyword evidence="6" id="KW-1185">Reference proteome</keyword>
<dbReference type="PANTHER" id="PTHR11851">
    <property type="entry name" value="METALLOPROTEASE"/>
    <property type="match status" value="1"/>
</dbReference>
<keyword evidence="2" id="KW-0732">Signal</keyword>
<dbReference type="Gene3D" id="3.30.830.10">
    <property type="entry name" value="Metalloenzyme, LuxS/M16 peptidase-like"/>
    <property type="match status" value="2"/>
</dbReference>
<dbReference type="GO" id="GO:0008233">
    <property type="term" value="F:peptidase activity"/>
    <property type="evidence" value="ECO:0007669"/>
    <property type="project" value="UniProtKB-KW"/>
</dbReference>
<evidence type="ECO:0000313" key="6">
    <source>
        <dbReference type="Proteomes" id="UP000247555"/>
    </source>
</evidence>
<dbReference type="SUPFAM" id="SSF63411">
    <property type="entry name" value="LuxS/MPP-like metallohydrolase"/>
    <property type="match status" value="2"/>
</dbReference>
<dbReference type="GO" id="GO:0006508">
    <property type="term" value="P:proteolysis"/>
    <property type="evidence" value="ECO:0007669"/>
    <property type="project" value="UniProtKB-KW"/>
</dbReference>
<feature type="chain" id="PRO_5016252257" evidence="2">
    <location>
        <begin position="25"/>
        <end position="460"/>
    </location>
</feature>
<dbReference type="OrthoDB" id="9811314at2"/>
<dbReference type="GO" id="GO:0046872">
    <property type="term" value="F:metal ion binding"/>
    <property type="evidence" value="ECO:0007669"/>
    <property type="project" value="InterPro"/>
</dbReference>
<evidence type="ECO:0000259" key="3">
    <source>
        <dbReference type="Pfam" id="PF00675"/>
    </source>
</evidence>
<feature type="signal peptide" evidence="2">
    <location>
        <begin position="1"/>
        <end position="24"/>
    </location>
</feature>
<dbReference type="EMBL" id="QJKI01000005">
    <property type="protein sequence ID" value="PXX79926.1"/>
    <property type="molecule type" value="Genomic_DNA"/>
</dbReference>
<dbReference type="InterPro" id="IPR011249">
    <property type="entry name" value="Metalloenz_LuxS/M16"/>
</dbReference>
<dbReference type="Pfam" id="PF00675">
    <property type="entry name" value="Peptidase_M16"/>
    <property type="match status" value="1"/>
</dbReference>
<evidence type="ECO:0000256" key="1">
    <source>
        <dbReference type="ARBA" id="ARBA00007261"/>
    </source>
</evidence>
<evidence type="ECO:0000256" key="2">
    <source>
        <dbReference type="SAM" id="SignalP"/>
    </source>
</evidence>
<sequence>MSQSLRLGAVLSLSAALCAAPVWADAPQEATLANGLKVVVKVDRRAPVAVSQLWYRVGSVDEVSGITGVSHALEHMMFKGTPKVPAGEFSRRIAALGGKENAFTSRDYTVYFQQLANHTLGEAMALEADRMAHLNIAEADFASEISVIREERRQRTEDQPTGVLFEQLYAAAITANPARQPVIGWMADLERMRADDLRQWRERWYAPNNATLVVVGDVDPKAVFQLAEQHYGRIPAHTLPARAVLPEPSPYGERRLTLKLPAQQSYVALAWPAPRLSKLDEVDPYALDMLAAVLDGHAASRLPRTLVREQRLASSVGASYDMSGRGASLFTVIATPAEGKTTAQLEAALRSQVGKLAREGVSEAELARVRTQLKAARVYEKDSMFGQAMKIGQLEALGFSWRDDAEIDRRLDAVTPAQVQAAARRYLTDDRLTVAVLAAQATPPGQAPAAPLTEGGAHVR</sequence>
<organism evidence="5 6">
    <name type="scientific">Rivihabitans pingtungensis</name>
    <dbReference type="NCBI Taxonomy" id="1054498"/>
    <lineage>
        <taxon>Bacteria</taxon>
        <taxon>Pseudomonadati</taxon>
        <taxon>Pseudomonadota</taxon>
        <taxon>Betaproteobacteria</taxon>
        <taxon>Neisseriales</taxon>
        <taxon>Aquaspirillaceae</taxon>
        <taxon>Rivihabitans</taxon>
    </lineage>
</organism>
<accession>A0A318KW74</accession>
<dbReference type="Proteomes" id="UP000247555">
    <property type="component" value="Unassembled WGS sequence"/>
</dbReference>
<gene>
    <name evidence="5" type="ORF">DFR34_105130</name>
</gene>
<dbReference type="RefSeq" id="WP_110390284.1">
    <property type="nucleotide sequence ID" value="NZ_QJKI01000005.1"/>
</dbReference>
<dbReference type="PANTHER" id="PTHR11851:SF49">
    <property type="entry name" value="MITOCHONDRIAL-PROCESSING PEPTIDASE SUBUNIT ALPHA"/>
    <property type="match status" value="1"/>
</dbReference>
<reference evidence="5 6" key="1">
    <citation type="submission" date="2018-05" db="EMBL/GenBank/DDBJ databases">
        <title>Genomic Encyclopedia of Type Strains, Phase IV (KMG-IV): sequencing the most valuable type-strain genomes for metagenomic binning, comparative biology and taxonomic classification.</title>
        <authorList>
            <person name="Goeker M."/>
        </authorList>
    </citation>
    <scope>NUCLEOTIDE SEQUENCE [LARGE SCALE GENOMIC DNA]</scope>
    <source>
        <strain evidence="5 6">DSM 29661</strain>
    </source>
</reference>
<name>A0A318KW74_9NEIS</name>
<evidence type="ECO:0000259" key="4">
    <source>
        <dbReference type="Pfam" id="PF05193"/>
    </source>
</evidence>
<feature type="domain" description="Peptidase M16 N-terminal" evidence="3">
    <location>
        <begin position="38"/>
        <end position="183"/>
    </location>
</feature>
<keyword evidence="5" id="KW-0378">Hydrolase</keyword>
<dbReference type="AlphaFoldDB" id="A0A318KW74"/>
<proteinExistence type="inferred from homology"/>
<keyword evidence="5" id="KW-0645">Protease</keyword>
<dbReference type="Pfam" id="PF05193">
    <property type="entry name" value="Peptidase_M16_C"/>
    <property type="match status" value="1"/>
</dbReference>
<dbReference type="InterPro" id="IPR007863">
    <property type="entry name" value="Peptidase_M16_C"/>
</dbReference>
<comment type="similarity">
    <text evidence="1">Belongs to the peptidase M16 family.</text>
</comment>